<dbReference type="AlphaFoldDB" id="A0A9X3B9E9"/>
<dbReference type="EMBL" id="JAOTIF010000018">
    <property type="protein sequence ID" value="MCU7551151.1"/>
    <property type="molecule type" value="Genomic_DNA"/>
</dbReference>
<keyword evidence="2" id="KW-1185">Reference proteome</keyword>
<evidence type="ECO:0000313" key="2">
    <source>
        <dbReference type="Proteomes" id="UP001155483"/>
    </source>
</evidence>
<organism evidence="1 2">
    <name type="scientific">Paraflavisolibacter caeni</name>
    <dbReference type="NCBI Taxonomy" id="2982496"/>
    <lineage>
        <taxon>Bacteria</taxon>
        <taxon>Pseudomonadati</taxon>
        <taxon>Bacteroidota</taxon>
        <taxon>Chitinophagia</taxon>
        <taxon>Chitinophagales</taxon>
        <taxon>Chitinophagaceae</taxon>
        <taxon>Paraflavisolibacter</taxon>
    </lineage>
</organism>
<dbReference type="RefSeq" id="WP_279298590.1">
    <property type="nucleotide sequence ID" value="NZ_JAOTIF010000018.1"/>
</dbReference>
<evidence type="ECO:0008006" key="3">
    <source>
        <dbReference type="Google" id="ProtNLM"/>
    </source>
</evidence>
<comment type="caution">
    <text evidence="1">The sequence shown here is derived from an EMBL/GenBank/DDBJ whole genome shotgun (WGS) entry which is preliminary data.</text>
</comment>
<evidence type="ECO:0000313" key="1">
    <source>
        <dbReference type="EMBL" id="MCU7551151.1"/>
    </source>
</evidence>
<dbReference type="Proteomes" id="UP001155483">
    <property type="component" value="Unassembled WGS sequence"/>
</dbReference>
<protein>
    <recommendedName>
        <fullName evidence="3">Transposase</fullName>
    </recommendedName>
</protein>
<sequence length="91" mass="10570">MVYAVQLKRKVLAAFVYYTGRELPEIMISTDIQGDALLMCRYYGLRFHLEFLIRDAKQYAGMEDCQARSEQKLHTHFNMALTAVSLDRAAY</sequence>
<reference evidence="1" key="2">
    <citation type="submission" date="2023-04" db="EMBL/GenBank/DDBJ databases">
        <title>Paracnuella aquatica gen. nov., sp. nov., a member of the family Chitinophagaceae isolated from a hot spring.</title>
        <authorList>
            <person name="Wang C."/>
        </authorList>
    </citation>
    <scope>NUCLEOTIDE SEQUENCE</scope>
    <source>
        <strain evidence="1">LB-8</strain>
    </source>
</reference>
<gene>
    <name evidence="1" type="ORF">OCK74_18670</name>
</gene>
<dbReference type="InterPro" id="IPR012337">
    <property type="entry name" value="RNaseH-like_sf"/>
</dbReference>
<proteinExistence type="predicted"/>
<reference evidence="1" key="1">
    <citation type="submission" date="2022-09" db="EMBL/GenBank/DDBJ databases">
        <authorList>
            <person name="Yuan C."/>
            <person name="Ke Z."/>
        </authorList>
    </citation>
    <scope>NUCLEOTIDE SEQUENCE</scope>
    <source>
        <strain evidence="1">LB-8</strain>
    </source>
</reference>
<name>A0A9X3B9E9_9BACT</name>
<accession>A0A9X3B9E9</accession>
<dbReference type="SUPFAM" id="SSF53098">
    <property type="entry name" value="Ribonuclease H-like"/>
    <property type="match status" value="1"/>
</dbReference>